<evidence type="ECO:0000313" key="17">
    <source>
        <dbReference type="EMBL" id="KGH27999.1"/>
    </source>
</evidence>
<comment type="pathway">
    <text evidence="1 13">Metabolic intermediate biosynthesis; chorismate biosynthesis; chorismate from D-erythrose 4-phosphate and phosphoenolpyruvate: step 6/7.</text>
</comment>
<comment type="catalytic activity">
    <reaction evidence="12 14">
        <text>CMP + ATP = CDP + ADP</text>
        <dbReference type="Rhea" id="RHEA:11600"/>
        <dbReference type="ChEBI" id="CHEBI:30616"/>
        <dbReference type="ChEBI" id="CHEBI:58069"/>
        <dbReference type="ChEBI" id="CHEBI:60377"/>
        <dbReference type="ChEBI" id="CHEBI:456216"/>
        <dbReference type="EC" id="2.7.4.25"/>
    </reaction>
</comment>
<dbReference type="EC" id="2.7.4.25" evidence="14"/>
<dbReference type="GO" id="GO:0009073">
    <property type="term" value="P:aromatic amino acid family biosynthetic process"/>
    <property type="evidence" value="ECO:0007669"/>
    <property type="project" value="UniProtKB-KW"/>
</dbReference>
<dbReference type="InterPro" id="IPR013792">
    <property type="entry name" value="RNA3'P_cycl/enolpyr_Trfase_a/b"/>
</dbReference>
<dbReference type="GO" id="GO:0009423">
    <property type="term" value="P:chorismate biosynthetic process"/>
    <property type="evidence" value="ECO:0007669"/>
    <property type="project" value="UniProtKB-UniRule"/>
</dbReference>
<dbReference type="InterPro" id="IPR006264">
    <property type="entry name" value="EPSP_synthase"/>
</dbReference>
<dbReference type="EMBL" id="AWOR01000053">
    <property type="protein sequence ID" value="KGH27999.1"/>
    <property type="molecule type" value="Genomic_DNA"/>
</dbReference>
<dbReference type="InterPro" id="IPR027417">
    <property type="entry name" value="P-loop_NTPase"/>
</dbReference>
<dbReference type="GO" id="GO:0006220">
    <property type="term" value="P:pyrimidine nucleotide metabolic process"/>
    <property type="evidence" value="ECO:0007669"/>
    <property type="project" value="UniProtKB-UniRule"/>
</dbReference>
<evidence type="ECO:0000256" key="5">
    <source>
        <dbReference type="ARBA" id="ARBA00022679"/>
    </source>
</evidence>
<feature type="binding site" evidence="13">
    <location>
        <position position="30"/>
    </location>
    <ligand>
        <name>3-phosphoshikimate</name>
        <dbReference type="ChEBI" id="CHEBI:145989"/>
    </ligand>
</feature>
<feature type="binding site" evidence="13">
    <location>
        <position position="180"/>
    </location>
    <ligand>
        <name>phosphoenolpyruvate</name>
        <dbReference type="ChEBI" id="CHEBI:58702"/>
    </ligand>
</feature>
<feature type="binding site" evidence="13">
    <location>
        <position position="101"/>
    </location>
    <ligand>
        <name>phosphoenolpyruvate</name>
        <dbReference type="ChEBI" id="CHEBI:58702"/>
    </ligand>
</feature>
<comment type="subunit">
    <text evidence="13">Monomer.</text>
</comment>
<dbReference type="NCBIfam" id="TIGR00017">
    <property type="entry name" value="cmk"/>
    <property type="match status" value="1"/>
</dbReference>
<dbReference type="PANTHER" id="PTHR21090">
    <property type="entry name" value="AROM/DEHYDROQUINATE SYNTHASE"/>
    <property type="match status" value="1"/>
</dbReference>
<dbReference type="AlphaFoldDB" id="A0A096FDH5"/>
<feature type="binding site" evidence="13">
    <location>
        <position position="129"/>
    </location>
    <ligand>
        <name>phosphoenolpyruvate</name>
        <dbReference type="ChEBI" id="CHEBI:58702"/>
    </ligand>
</feature>
<evidence type="ECO:0000256" key="3">
    <source>
        <dbReference type="ARBA" id="ARBA00009948"/>
    </source>
</evidence>
<feature type="binding site" evidence="14">
    <location>
        <begin position="474"/>
        <end position="482"/>
    </location>
    <ligand>
        <name>ATP</name>
        <dbReference type="ChEBI" id="CHEBI:30616"/>
    </ligand>
</feature>
<keyword evidence="6 14" id="KW-0547">Nucleotide-binding</keyword>
<feature type="domain" description="Enolpyruvate transferase" evidence="15">
    <location>
        <begin position="15"/>
        <end position="456"/>
    </location>
</feature>
<dbReference type="GO" id="GO:0036431">
    <property type="term" value="F:dCMP kinase activity"/>
    <property type="evidence" value="ECO:0007669"/>
    <property type="project" value="InterPro"/>
</dbReference>
<dbReference type="InterPro" id="IPR011994">
    <property type="entry name" value="Cytidylate_kinase_dom"/>
</dbReference>
<dbReference type="HAMAP" id="MF_00238">
    <property type="entry name" value="Cytidyl_kinase_type1"/>
    <property type="match status" value="1"/>
</dbReference>
<dbReference type="Proteomes" id="UP000029553">
    <property type="component" value="Unassembled WGS sequence"/>
</dbReference>
<dbReference type="RefSeq" id="WP_034371364.1">
    <property type="nucleotide sequence ID" value="NZ_AWOR01000053.1"/>
</dbReference>
<feature type="binding site" evidence="13">
    <location>
        <position position="25"/>
    </location>
    <ligand>
        <name>phosphoenolpyruvate</name>
        <dbReference type="ChEBI" id="CHEBI:58702"/>
    </ligand>
</feature>
<dbReference type="FunFam" id="3.65.10.10:FF:000004">
    <property type="entry name" value="3-phosphoshikimate 1-carboxyvinyltransferase"/>
    <property type="match status" value="1"/>
</dbReference>
<dbReference type="InterPro" id="IPR023193">
    <property type="entry name" value="EPSP_synthase_CS"/>
</dbReference>
<dbReference type="UniPathway" id="UPA00053">
    <property type="reaction ID" value="UER00089"/>
</dbReference>
<dbReference type="HAMAP" id="MF_00210">
    <property type="entry name" value="EPSP_synth"/>
    <property type="match status" value="1"/>
</dbReference>
<keyword evidence="9 13" id="KW-0057">Aromatic amino acid biosynthesis</keyword>
<evidence type="ECO:0000256" key="2">
    <source>
        <dbReference type="ARBA" id="ARBA00009427"/>
    </source>
</evidence>
<feature type="binding site" evidence="13">
    <location>
        <position position="420"/>
    </location>
    <ligand>
        <name>phosphoenolpyruvate</name>
        <dbReference type="ChEBI" id="CHEBI:58702"/>
    </ligand>
</feature>
<comment type="caution">
    <text evidence="13">Lacks conserved residue(s) required for the propagation of feature annotation.</text>
</comment>
<dbReference type="NCBIfam" id="NF008816">
    <property type="entry name" value="PRK11860.1"/>
    <property type="match status" value="1"/>
</dbReference>
<comment type="similarity">
    <text evidence="3 13">Belongs to the EPSP synthase family.</text>
</comment>
<reference evidence="17 18" key="1">
    <citation type="submission" date="2013-09" db="EMBL/GenBank/DDBJ databases">
        <title>High correlation between genotypes and phenotypes of environmental bacteria Comamonas testosteroni strains.</title>
        <authorList>
            <person name="Liu L."/>
            <person name="Zhu W."/>
            <person name="Xia X."/>
            <person name="Xu B."/>
            <person name="Luo M."/>
            <person name="Wang G."/>
        </authorList>
    </citation>
    <scope>NUCLEOTIDE SEQUENCE [LARGE SCALE GENOMIC DNA]</scope>
    <source>
        <strain evidence="17 18">JL40</strain>
    </source>
</reference>
<keyword evidence="4 13" id="KW-0028">Amino-acid biosynthesis</keyword>
<evidence type="ECO:0000256" key="6">
    <source>
        <dbReference type="ARBA" id="ARBA00022741"/>
    </source>
</evidence>
<organism evidence="17 18">
    <name type="scientific">Comamonas testosteroni</name>
    <name type="common">Pseudomonas testosteroni</name>
    <dbReference type="NCBI Taxonomy" id="285"/>
    <lineage>
        <taxon>Bacteria</taxon>
        <taxon>Pseudomonadati</taxon>
        <taxon>Pseudomonadota</taxon>
        <taxon>Betaproteobacteria</taxon>
        <taxon>Burkholderiales</taxon>
        <taxon>Comamonadaceae</taxon>
        <taxon>Comamonas</taxon>
    </lineage>
</organism>
<proteinExistence type="inferred from homology"/>
<feature type="binding site" evidence="13">
    <location>
        <position position="180"/>
    </location>
    <ligand>
        <name>3-phosphoshikimate</name>
        <dbReference type="ChEBI" id="CHEBI:145989"/>
    </ligand>
</feature>
<keyword evidence="8 14" id="KW-0067">ATP-binding</keyword>
<feature type="binding site" evidence="13">
    <location>
        <position position="344"/>
    </location>
    <ligand>
        <name>3-phosphoshikimate</name>
        <dbReference type="ChEBI" id="CHEBI:145989"/>
    </ligand>
</feature>
<dbReference type="GO" id="GO:0005737">
    <property type="term" value="C:cytoplasm"/>
    <property type="evidence" value="ECO:0007669"/>
    <property type="project" value="UniProtKB-SubCell"/>
</dbReference>
<keyword evidence="5 13" id="KW-0808">Transferase</keyword>
<feature type="active site" description="Proton acceptor" evidence="13">
    <location>
        <position position="344"/>
    </location>
</feature>
<feature type="domain" description="Cytidylate kinase" evidence="16">
    <location>
        <begin position="470"/>
        <end position="680"/>
    </location>
</feature>
<evidence type="ECO:0000313" key="18">
    <source>
        <dbReference type="Proteomes" id="UP000029553"/>
    </source>
</evidence>
<dbReference type="GO" id="GO:0003866">
    <property type="term" value="F:3-phosphoshikimate 1-carboxyvinyltransferase activity"/>
    <property type="evidence" value="ECO:0007669"/>
    <property type="project" value="UniProtKB-UniRule"/>
</dbReference>
<evidence type="ECO:0000256" key="7">
    <source>
        <dbReference type="ARBA" id="ARBA00022777"/>
    </source>
</evidence>
<dbReference type="CDD" id="cd01556">
    <property type="entry name" value="EPSP_synthase"/>
    <property type="match status" value="1"/>
</dbReference>
<dbReference type="InterPro" id="IPR036968">
    <property type="entry name" value="Enolpyruvate_Tfrase_sf"/>
</dbReference>
<keyword evidence="13" id="KW-0963">Cytoplasm</keyword>
<dbReference type="InterPro" id="IPR003136">
    <property type="entry name" value="Cytidylate_kin"/>
</dbReference>
<dbReference type="PANTHER" id="PTHR21090:SF5">
    <property type="entry name" value="PENTAFUNCTIONAL AROM POLYPEPTIDE"/>
    <property type="match status" value="1"/>
</dbReference>
<feature type="binding site" evidence="13">
    <location>
        <position position="25"/>
    </location>
    <ligand>
        <name>3-phosphoshikimate</name>
        <dbReference type="ChEBI" id="CHEBI:145989"/>
    </ligand>
</feature>
<evidence type="ECO:0000256" key="14">
    <source>
        <dbReference type="HAMAP-Rule" id="MF_00238"/>
    </source>
</evidence>
<dbReference type="SUPFAM" id="SSF55205">
    <property type="entry name" value="EPT/RTPC-like"/>
    <property type="match status" value="1"/>
</dbReference>
<comment type="similarity">
    <text evidence="2 14">Belongs to the cytidylate kinase family. Type 1 subfamily.</text>
</comment>
<keyword evidence="7 14" id="KW-0418">Kinase</keyword>
<comment type="subcellular location">
    <subcellularLocation>
        <location evidence="13">Cytoplasm</location>
    </subcellularLocation>
</comment>
<feature type="binding site" evidence="13">
    <location>
        <position position="371"/>
    </location>
    <ligand>
        <name>3-phosphoshikimate</name>
        <dbReference type="ChEBI" id="CHEBI:145989"/>
    </ligand>
</feature>
<evidence type="ECO:0000256" key="10">
    <source>
        <dbReference type="ARBA" id="ARBA00044633"/>
    </source>
</evidence>
<evidence type="ECO:0000256" key="12">
    <source>
        <dbReference type="ARBA" id="ARBA00048478"/>
    </source>
</evidence>
<dbReference type="EC" id="2.5.1.19" evidence="13"/>
<evidence type="ECO:0000256" key="11">
    <source>
        <dbReference type="ARBA" id="ARBA00047615"/>
    </source>
</evidence>
<feature type="binding site" evidence="13">
    <location>
        <position position="375"/>
    </location>
    <ligand>
        <name>phosphoenolpyruvate</name>
        <dbReference type="ChEBI" id="CHEBI:58702"/>
    </ligand>
</feature>
<dbReference type="PROSITE" id="PS00104">
    <property type="entry name" value="EPSP_SYNTHASE_1"/>
    <property type="match status" value="1"/>
</dbReference>
<feature type="binding site" evidence="13">
    <location>
        <position position="178"/>
    </location>
    <ligand>
        <name>3-phosphoshikimate</name>
        <dbReference type="ChEBI" id="CHEBI:145989"/>
    </ligand>
</feature>
<dbReference type="InterPro" id="IPR001986">
    <property type="entry name" value="Enolpyruvate_Tfrase_dom"/>
</dbReference>
<name>A0A096FDH5_COMTE</name>
<feature type="binding site" evidence="13">
    <location>
        <position position="26"/>
    </location>
    <ligand>
        <name>3-phosphoshikimate</name>
        <dbReference type="ChEBI" id="CHEBI:145989"/>
    </ligand>
</feature>
<evidence type="ECO:0000256" key="13">
    <source>
        <dbReference type="HAMAP-Rule" id="MF_00210"/>
    </source>
</evidence>
<dbReference type="CDD" id="cd02020">
    <property type="entry name" value="CMPK"/>
    <property type="match status" value="1"/>
</dbReference>
<evidence type="ECO:0000256" key="4">
    <source>
        <dbReference type="ARBA" id="ARBA00022605"/>
    </source>
</evidence>
<dbReference type="Gene3D" id="3.40.50.300">
    <property type="entry name" value="P-loop containing nucleotide triphosphate hydrolases"/>
    <property type="match status" value="1"/>
</dbReference>
<dbReference type="PROSITE" id="PS00885">
    <property type="entry name" value="EPSP_SYNTHASE_2"/>
    <property type="match status" value="1"/>
</dbReference>
<feature type="binding site" evidence="13">
    <location>
        <position position="212"/>
    </location>
    <ligand>
        <name>3-phosphoshikimate</name>
        <dbReference type="ChEBI" id="CHEBI:145989"/>
    </ligand>
</feature>
<comment type="function">
    <text evidence="13">Catalyzes the transfer of the enolpyruvyl moiety of phosphoenolpyruvate (PEP) to the 5-hydroxyl of shikimate-3-phosphate (S3P) to produce enolpyruvyl shikimate-3-phosphate and inorganic phosphate.</text>
</comment>
<accession>A0A096FDH5</accession>
<gene>
    <name evidence="13" type="primary">aroA</name>
    <name evidence="14" type="synonym">cmk</name>
    <name evidence="17" type="ORF">P353_16520</name>
</gene>
<dbReference type="NCBIfam" id="TIGR01356">
    <property type="entry name" value="aroA"/>
    <property type="match status" value="1"/>
</dbReference>
<sequence length="690" mass="74118">MFTTEFLDLPALDSANGTVSLPGSKSISNRVLLLAALSQGTTTIHDLLDSDDTRVMLAGLKQLGCSISPDAVTPGQAIEVTGIGGQLPAGTAATLFLGNAGTAMRPLTAALSVLGGDFEMTGVPRMYERPIGDLVDALRQLGCKIDYLKDEGFPPLKIGQPDFSQLGSESIKVRGDVSSQFLTSLLMALPLLANVPGAQRDIVIEVVGELISKPYIHITLELLARFGIAVKNDNWQRFVIPAGCRFQSPGAIHVEADASSASYFIALGAIATGTTDDADADNATQRKSIRILGVGQDSIQGDIRFIEAAQAMGAQIESGPNWLQVSRGSWPLKAIDLDCNHIPDAAMTLGTMALYADGVTTLRNIASWRVKETDRIAAMAIELRKLGASVEEGADYIRITPPAGKTAWKAASIHTYDDHRVAMCFSLAAFNPAKLPVRIEDPKCVAKTFPDYFEALFSVSEAEREHIPVICIDGPTASGKGTIAAEVARALGYQLLDSGALYRITGLAASRAGMTLDESNEETIAEMALDMPVRFDAQQRVWLGEEDISLAIRSEEAGMNASRVSALPAVRTALVDLQLSFQALPGLVADGRDMGTVIFPRAPLKVYLWASAQCRAERRYKQLISKGISANMSTLLADLEARDARDMNRATAPLKPAEDSLQLDSSEMTIEEVVAQVLSWWQERQPFGRP</sequence>
<dbReference type="SUPFAM" id="SSF52540">
    <property type="entry name" value="P-loop containing nucleoside triphosphate hydrolases"/>
    <property type="match status" value="1"/>
</dbReference>
<feature type="binding site" evidence="13">
    <location>
        <position position="179"/>
    </location>
    <ligand>
        <name>3-phosphoshikimate</name>
        <dbReference type="ChEBI" id="CHEBI:145989"/>
    </ligand>
</feature>
<dbReference type="Pfam" id="PF02224">
    <property type="entry name" value="Cytidylate_kin"/>
    <property type="match status" value="1"/>
</dbReference>
<dbReference type="Pfam" id="PF00275">
    <property type="entry name" value="EPSP_synthase"/>
    <property type="match status" value="1"/>
</dbReference>
<evidence type="ECO:0000256" key="8">
    <source>
        <dbReference type="ARBA" id="ARBA00022840"/>
    </source>
</evidence>
<dbReference type="Gene3D" id="3.65.10.10">
    <property type="entry name" value="Enolpyruvate transferase domain"/>
    <property type="match status" value="2"/>
</dbReference>
<evidence type="ECO:0000259" key="15">
    <source>
        <dbReference type="Pfam" id="PF00275"/>
    </source>
</evidence>
<protein>
    <recommendedName>
        <fullName evidence="13 14">Multifunctional fusion protein</fullName>
    </recommendedName>
    <domain>
        <recommendedName>
            <fullName evidence="13">3-phosphoshikimate 1-carboxyvinyltransferase</fullName>
            <ecNumber evidence="13">2.5.1.19</ecNumber>
        </recommendedName>
        <alternativeName>
            <fullName evidence="13">5-enolpyruvylshikimate-3-phosphate synthase</fullName>
            <shortName evidence="13">EPSP synthase</shortName>
            <shortName evidence="13">EPSPS</shortName>
        </alternativeName>
    </domain>
    <domain>
        <recommendedName>
            <fullName evidence="14">Cytidylate kinase</fullName>
            <shortName evidence="14">CK</shortName>
            <ecNumber evidence="14">2.7.4.25</ecNumber>
        </recommendedName>
        <alternativeName>
            <fullName evidence="14">Cytidine monophosphate kinase</fullName>
            <shortName evidence="14">CMP kinase</shortName>
        </alternativeName>
    </domain>
</protein>
<feature type="binding site" evidence="13">
    <location>
        <position position="447"/>
    </location>
    <ligand>
        <name>phosphoenolpyruvate</name>
        <dbReference type="ChEBI" id="CHEBI:58702"/>
    </ligand>
</feature>
<evidence type="ECO:0000256" key="1">
    <source>
        <dbReference type="ARBA" id="ARBA00004811"/>
    </source>
</evidence>
<comment type="catalytic activity">
    <reaction evidence="11 14">
        <text>dCMP + ATP = dCDP + ADP</text>
        <dbReference type="Rhea" id="RHEA:25094"/>
        <dbReference type="ChEBI" id="CHEBI:30616"/>
        <dbReference type="ChEBI" id="CHEBI:57566"/>
        <dbReference type="ChEBI" id="CHEBI:58593"/>
        <dbReference type="ChEBI" id="CHEBI:456216"/>
        <dbReference type="EC" id="2.7.4.25"/>
    </reaction>
</comment>
<dbReference type="GO" id="GO:0036430">
    <property type="term" value="F:CMP kinase activity"/>
    <property type="evidence" value="ECO:0007669"/>
    <property type="project" value="RHEA"/>
</dbReference>
<evidence type="ECO:0000259" key="16">
    <source>
        <dbReference type="Pfam" id="PF02224"/>
    </source>
</evidence>
<comment type="caution">
    <text evidence="17">The sequence shown here is derived from an EMBL/GenBank/DDBJ whole genome shotgun (WGS) entry which is preliminary data.</text>
</comment>
<dbReference type="GO" id="GO:0008652">
    <property type="term" value="P:amino acid biosynthetic process"/>
    <property type="evidence" value="ECO:0007669"/>
    <property type="project" value="UniProtKB-KW"/>
</dbReference>
<dbReference type="GO" id="GO:0005524">
    <property type="term" value="F:ATP binding"/>
    <property type="evidence" value="ECO:0007669"/>
    <property type="project" value="UniProtKB-UniRule"/>
</dbReference>
<evidence type="ECO:0000256" key="9">
    <source>
        <dbReference type="ARBA" id="ARBA00023141"/>
    </source>
</evidence>
<comment type="catalytic activity">
    <reaction evidence="10">
        <text>3-phosphoshikimate + phosphoenolpyruvate = 5-O-(1-carboxyvinyl)-3-phosphoshikimate + phosphate</text>
        <dbReference type="Rhea" id="RHEA:21256"/>
        <dbReference type="ChEBI" id="CHEBI:43474"/>
        <dbReference type="ChEBI" id="CHEBI:57701"/>
        <dbReference type="ChEBI" id="CHEBI:58702"/>
        <dbReference type="ChEBI" id="CHEBI:145989"/>
        <dbReference type="EC" id="2.5.1.19"/>
    </reaction>
    <physiologicalReaction direction="left-to-right" evidence="10">
        <dbReference type="Rhea" id="RHEA:21257"/>
    </physiologicalReaction>
</comment>